<gene>
    <name evidence="2" type="ORF">F5984_20890</name>
</gene>
<dbReference type="EMBL" id="WELI01000010">
    <property type="protein sequence ID" value="KAB7727531.1"/>
    <property type="molecule type" value="Genomic_DNA"/>
</dbReference>
<sequence>METLEKIRKAYTEYVLENGIQPPSVYQFAKKLKLPEAEFYNYYSSFDAIEADIWLAFFTDARQTVEADETYQTYSVREKLLAFYYTWIELLKAQRSFVVYSYGRVRGQMTAPDGNVMGNPTRPGSRIALARMRARGTMASGSRTLFPFKDAFYDFAKDLLAEGRESREVEQRPFVTNRYPDALWLQTLYILDFWVRDVSKSFEQTDTAIEKTVNTAFDLIGRSPLDSVLDLAKFIYQNK</sequence>
<dbReference type="Proteomes" id="UP000488299">
    <property type="component" value="Unassembled WGS sequence"/>
</dbReference>
<reference evidence="2 3" key="1">
    <citation type="submission" date="2019-10" db="EMBL/GenBank/DDBJ databases">
        <title>Rudanella paleaurantiibacter sp. nov., isolated from sludge.</title>
        <authorList>
            <person name="Xu S.Q."/>
        </authorList>
    </citation>
    <scope>NUCLEOTIDE SEQUENCE [LARGE SCALE GENOMIC DNA]</scope>
    <source>
        <strain evidence="2 3">HX-22-17</strain>
    </source>
</reference>
<evidence type="ECO:0000313" key="2">
    <source>
        <dbReference type="EMBL" id="KAB7727531.1"/>
    </source>
</evidence>
<dbReference type="AlphaFoldDB" id="A0A7J5TU74"/>
<evidence type="ECO:0000259" key="1">
    <source>
        <dbReference type="Pfam" id="PF17931"/>
    </source>
</evidence>
<accession>A0A7J5TU74</accession>
<dbReference type="SUPFAM" id="SSF48498">
    <property type="entry name" value="Tetracyclin repressor-like, C-terminal domain"/>
    <property type="match status" value="1"/>
</dbReference>
<feature type="domain" description="Tetracyclin repressor-like C-terminal" evidence="1">
    <location>
        <begin position="139"/>
        <end position="235"/>
    </location>
</feature>
<organism evidence="2 3">
    <name type="scientific">Rudanella paleaurantiibacter</name>
    <dbReference type="NCBI Taxonomy" id="2614655"/>
    <lineage>
        <taxon>Bacteria</taxon>
        <taxon>Pseudomonadati</taxon>
        <taxon>Bacteroidota</taxon>
        <taxon>Cytophagia</taxon>
        <taxon>Cytophagales</taxon>
        <taxon>Cytophagaceae</taxon>
        <taxon>Rudanella</taxon>
    </lineage>
</organism>
<dbReference type="SUPFAM" id="SSF46689">
    <property type="entry name" value="Homeodomain-like"/>
    <property type="match status" value="1"/>
</dbReference>
<dbReference type="InterPro" id="IPR041673">
    <property type="entry name" value="TetR_C_23"/>
</dbReference>
<dbReference type="InterPro" id="IPR036271">
    <property type="entry name" value="Tet_transcr_reg_TetR-rel_C_sf"/>
</dbReference>
<dbReference type="Pfam" id="PF17931">
    <property type="entry name" value="TetR_C_23"/>
    <property type="match status" value="1"/>
</dbReference>
<name>A0A7J5TU74_9BACT</name>
<protein>
    <submittedName>
        <fullName evidence="2">TetR/AcrR family transcriptional regulator</fullName>
    </submittedName>
</protein>
<dbReference type="RefSeq" id="WP_152126167.1">
    <property type="nucleotide sequence ID" value="NZ_WELI01000010.1"/>
</dbReference>
<proteinExistence type="predicted"/>
<evidence type="ECO:0000313" key="3">
    <source>
        <dbReference type="Proteomes" id="UP000488299"/>
    </source>
</evidence>
<dbReference type="InterPro" id="IPR009057">
    <property type="entry name" value="Homeodomain-like_sf"/>
</dbReference>
<comment type="caution">
    <text evidence="2">The sequence shown here is derived from an EMBL/GenBank/DDBJ whole genome shotgun (WGS) entry which is preliminary data.</text>
</comment>
<keyword evidence="3" id="KW-1185">Reference proteome</keyword>